<gene>
    <name evidence="2" type="ORF">KIN20_025894</name>
</gene>
<accession>A0AAD5QXE5</accession>
<organism evidence="2 3">
    <name type="scientific">Parelaphostrongylus tenuis</name>
    <name type="common">Meningeal worm</name>
    <dbReference type="NCBI Taxonomy" id="148309"/>
    <lineage>
        <taxon>Eukaryota</taxon>
        <taxon>Metazoa</taxon>
        <taxon>Ecdysozoa</taxon>
        <taxon>Nematoda</taxon>
        <taxon>Chromadorea</taxon>
        <taxon>Rhabditida</taxon>
        <taxon>Rhabditina</taxon>
        <taxon>Rhabditomorpha</taxon>
        <taxon>Strongyloidea</taxon>
        <taxon>Metastrongylidae</taxon>
        <taxon>Parelaphostrongylus</taxon>
    </lineage>
</organism>
<dbReference type="Proteomes" id="UP001196413">
    <property type="component" value="Unassembled WGS sequence"/>
</dbReference>
<protein>
    <submittedName>
        <fullName evidence="2">Uncharacterized protein</fullName>
    </submittedName>
</protein>
<name>A0AAD5QXE5_PARTN</name>
<dbReference type="EMBL" id="JAHQIW010005293">
    <property type="protein sequence ID" value="KAJ1365532.1"/>
    <property type="molecule type" value="Genomic_DNA"/>
</dbReference>
<keyword evidence="3" id="KW-1185">Reference proteome</keyword>
<sequence length="137" mass="14626">MNSFTNSVNFITLLVLLLATVAAVFGCGVLPLGQGRSTSFTVSGFTLPVAMTYTSIPDVSARVPGIAATREAANSFVSRLVMQTVFDVLEQQGRRAGLPDAIISNILNQLMVQISYDPLECKAATVTKQQTCHSQQS</sequence>
<feature type="signal peptide" evidence="1">
    <location>
        <begin position="1"/>
        <end position="26"/>
    </location>
</feature>
<evidence type="ECO:0000313" key="3">
    <source>
        <dbReference type="Proteomes" id="UP001196413"/>
    </source>
</evidence>
<feature type="chain" id="PRO_5041903939" evidence="1">
    <location>
        <begin position="27"/>
        <end position="137"/>
    </location>
</feature>
<evidence type="ECO:0000313" key="2">
    <source>
        <dbReference type="EMBL" id="KAJ1365532.1"/>
    </source>
</evidence>
<dbReference type="AlphaFoldDB" id="A0AAD5QXE5"/>
<comment type="caution">
    <text evidence="2">The sequence shown here is derived from an EMBL/GenBank/DDBJ whole genome shotgun (WGS) entry which is preliminary data.</text>
</comment>
<reference evidence="2" key="1">
    <citation type="submission" date="2021-06" db="EMBL/GenBank/DDBJ databases">
        <title>Parelaphostrongylus tenuis whole genome reference sequence.</title>
        <authorList>
            <person name="Garwood T.J."/>
            <person name="Larsen P.A."/>
            <person name="Fountain-Jones N.M."/>
            <person name="Garbe J.R."/>
            <person name="Macchietto M.G."/>
            <person name="Kania S.A."/>
            <person name="Gerhold R.W."/>
            <person name="Richards J.E."/>
            <person name="Wolf T.M."/>
        </authorList>
    </citation>
    <scope>NUCLEOTIDE SEQUENCE</scope>
    <source>
        <strain evidence="2">MNPRO001-30</strain>
        <tissue evidence="2">Meninges</tissue>
    </source>
</reference>
<keyword evidence="1" id="KW-0732">Signal</keyword>
<proteinExistence type="predicted"/>
<evidence type="ECO:0000256" key="1">
    <source>
        <dbReference type="SAM" id="SignalP"/>
    </source>
</evidence>